<evidence type="ECO:0000256" key="3">
    <source>
        <dbReference type="ARBA" id="ARBA00012483"/>
    </source>
</evidence>
<dbReference type="Gene3D" id="2.130.10.10">
    <property type="entry name" value="YVTN repeat-like/Quinoprotein amine dehydrogenase"/>
    <property type="match status" value="2"/>
</dbReference>
<evidence type="ECO:0000256" key="4">
    <source>
        <dbReference type="ARBA" id="ARBA00022679"/>
    </source>
</evidence>
<evidence type="ECO:0000256" key="5">
    <source>
        <dbReference type="PROSITE-ProRule" id="PRU00221"/>
    </source>
</evidence>
<dbReference type="RefSeq" id="XP_016464995.2">
    <property type="nucleotide sequence ID" value="XM_016609509.2"/>
</dbReference>
<dbReference type="InterPro" id="IPR015943">
    <property type="entry name" value="WD40/YVTN_repeat-like_dom_sf"/>
</dbReference>
<dbReference type="InterPro" id="IPR011989">
    <property type="entry name" value="ARM-like"/>
</dbReference>
<dbReference type="InterPro" id="IPR036322">
    <property type="entry name" value="WD40_repeat_dom_sf"/>
</dbReference>
<dbReference type="Pfam" id="PF23654">
    <property type="entry name" value="ARM_LIN_2nd"/>
    <property type="match status" value="1"/>
</dbReference>
<sequence>MATSTLLDNILRHTTVFLLEILSQSDLRRRLFSVFLQRIQSDKPLNLAAETIENAVSPSNSSIKSSSLRLAEKILLSYSENPFSSFLLSLVYTLLGRPQDAALSLLDVFYTDPSIARLEIAPLVFEELFLIHFIPILQWYNEQRSRIMSCISLNSGYHGDDESVVVLAATNSLSAMSGEQSSELRNLEREYEEILDENCRVFAQYFKEILRNKDGSKFTDPLSVIVQRNEKSECYFVFSKEEKMTNEEFGLKNGRYYNPIWADSAEGDKSFKFNMSSKNLSKFPSFYPERVSLKVFTNQRSSTKPKPFGNFNFDSVPKSCSSENSSDPYSTESEAENEDMNKRMALLNTRQRQNLNEKQPILGESSCSHPDPLMEDYDNMQSSGKNTPPKDFVCPITTHVIEDPVTLETGQTYERKAIQEWLERGNSTCPITRHKLHSTQLPKTNYVLKRLIASWQEKDQNSALVKTKLIAPTEYEPVKNKPGTISELRRAITSLCTSEILRESEMAVLQIEQFWREGQMVDIQTMISKPPVTNGFVEILFSSVDPHVLMATVFLLSELGSRDNGVIQTLSRVETDVECIIGLFQKGLLEAVVLIYLLIPLLGNLTDMDLLDSLLKVVMSKEEDLVNMFMKPKAASVLLLGHILRNTDDKGAPKIAKRLTSAKVVEAIAGSLEAELEEERLSAVVILLRCMQLDGRCRNMIADKAQLTHLLESFIGANDAYRFEIVQFLSELVKLNRRTLNEQVLHIIKNEGSYSSMHSLLIYLQTALPHQCPVVAGLLLQLDLLAEPRKMSIYREEAVDVLIMCLRNSDYPASQIAAAETILALEGRFSYSGKPLIREFLLKRAGLDGTDNNVAQNKIRYPSNDSQEITEEEKAAEDWERKIAFSLVSYEFGLLFEALAEGMKSKSTDLFSACFVSATWLVYMLTALPDTGIRGAARVCFLKQFVSIFKSSRDTENKALSLLALRSFIHEPEGLHDLTNHVKDIRKGLRELKKSSTIAVEMLNLFSEERESSADMWNHKQIVQEDCNVNGEVNSIVFFRNKVFSSHTDGSIKVWKVKAKSLHLIQDIREHLKAVTSLVVVHSAEKLYSGSLDRTVRVWLIQDEGIECEEVHEMKDHVNNLLVANSLSCFLPQGSGIKVHSWNGATKLVNQQKYAKCLTLVKGKLYCGCLDNSIQEVDLPTGTINSIQSGSRKLLGKSSPIYAIQVHDGLLYSAGTSMDGGAVKIWNTENYSMVGSLPSTLEIRAMAVSSELVYLGGKGGILEVWCKKKHNRVEALQTGINGKLLCMALDVNEETLVIGTSDGRIQVWGLS</sequence>
<dbReference type="EC" id="2.3.2.27" evidence="3"/>
<dbReference type="InterPro" id="IPR013083">
    <property type="entry name" value="Znf_RING/FYVE/PHD"/>
</dbReference>
<dbReference type="KEGG" id="nta:107787896"/>
<dbReference type="STRING" id="4097.A0A1S3ZKD7"/>
<evidence type="ECO:0000313" key="6">
    <source>
        <dbReference type="Proteomes" id="UP000790787"/>
    </source>
</evidence>
<dbReference type="SMART" id="SM00320">
    <property type="entry name" value="WD40"/>
    <property type="match status" value="5"/>
</dbReference>
<name>A0A1S3ZKD7_TOBAC</name>
<dbReference type="GeneID" id="107787896"/>
<gene>
    <name evidence="7" type="primary">LOC107787896</name>
</gene>
<dbReference type="InterPro" id="IPR056514">
    <property type="entry name" value="ARM_LIN_2nd"/>
</dbReference>
<dbReference type="SUPFAM" id="SSF48371">
    <property type="entry name" value="ARM repeat"/>
    <property type="match status" value="1"/>
</dbReference>
<reference evidence="7" key="2">
    <citation type="submission" date="2025-08" db="UniProtKB">
        <authorList>
            <consortium name="RefSeq"/>
        </authorList>
    </citation>
    <scope>IDENTIFICATION</scope>
    <source>
        <tissue evidence="7">Leaf</tissue>
    </source>
</reference>
<evidence type="ECO:0000256" key="1">
    <source>
        <dbReference type="ARBA" id="ARBA00000900"/>
    </source>
</evidence>
<proteinExistence type="predicted"/>
<dbReference type="Pfam" id="PF23628">
    <property type="entry name" value="ARM_LIN_C"/>
    <property type="match status" value="1"/>
</dbReference>
<dbReference type="Pfam" id="PF23568">
    <property type="entry name" value="ARM_LIN"/>
    <property type="match status" value="1"/>
</dbReference>
<dbReference type="PROSITE" id="PS50294">
    <property type="entry name" value="WD_REPEATS_REGION"/>
    <property type="match status" value="2"/>
</dbReference>
<dbReference type="Gene3D" id="1.25.10.10">
    <property type="entry name" value="Leucine-rich Repeat Variant"/>
    <property type="match status" value="1"/>
</dbReference>
<dbReference type="Proteomes" id="UP000790787">
    <property type="component" value="Chromosome 18"/>
</dbReference>
<dbReference type="PROSITE" id="PS50082">
    <property type="entry name" value="WD_REPEATS_2"/>
    <property type="match status" value="2"/>
</dbReference>
<dbReference type="Pfam" id="PF04564">
    <property type="entry name" value="U-box"/>
    <property type="match status" value="1"/>
</dbReference>
<dbReference type="Gene3D" id="3.30.40.10">
    <property type="entry name" value="Zinc/RING finger domain, C3HC4 (zinc finger)"/>
    <property type="match status" value="1"/>
</dbReference>
<dbReference type="UniPathway" id="UPA00143"/>
<dbReference type="PaxDb" id="4097-A0A1S3ZKD7"/>
<dbReference type="InterPro" id="IPR003613">
    <property type="entry name" value="Ubox_domain"/>
</dbReference>
<organism evidence="6 7">
    <name type="scientific">Nicotiana tabacum</name>
    <name type="common">Common tobacco</name>
    <dbReference type="NCBI Taxonomy" id="4097"/>
    <lineage>
        <taxon>Eukaryota</taxon>
        <taxon>Viridiplantae</taxon>
        <taxon>Streptophyta</taxon>
        <taxon>Embryophyta</taxon>
        <taxon>Tracheophyta</taxon>
        <taxon>Spermatophyta</taxon>
        <taxon>Magnoliopsida</taxon>
        <taxon>eudicotyledons</taxon>
        <taxon>Gunneridae</taxon>
        <taxon>Pentapetalae</taxon>
        <taxon>asterids</taxon>
        <taxon>lamiids</taxon>
        <taxon>Solanales</taxon>
        <taxon>Solanaceae</taxon>
        <taxon>Nicotianoideae</taxon>
        <taxon>Nicotianeae</taxon>
        <taxon>Nicotiana</taxon>
    </lineage>
</organism>
<dbReference type="InterPro" id="IPR056512">
    <property type="entry name" value="LIN_N"/>
</dbReference>
<dbReference type="SMART" id="SM00504">
    <property type="entry name" value="Ubox"/>
    <property type="match status" value="1"/>
</dbReference>
<dbReference type="GO" id="GO:0061630">
    <property type="term" value="F:ubiquitin protein ligase activity"/>
    <property type="evidence" value="ECO:0007669"/>
    <property type="project" value="UniProtKB-EC"/>
</dbReference>
<dbReference type="GO" id="GO:0016567">
    <property type="term" value="P:protein ubiquitination"/>
    <property type="evidence" value="ECO:0007669"/>
    <property type="project" value="UniProtKB-UniPathway"/>
</dbReference>
<dbReference type="RefSeq" id="XP_016464995.1">
    <property type="nucleotide sequence ID" value="XM_016609509.1"/>
</dbReference>
<dbReference type="InterPro" id="IPR001680">
    <property type="entry name" value="WD40_rpt"/>
</dbReference>
<dbReference type="InterPro" id="IPR052858">
    <property type="entry name" value="E3_ubiquitin-ligase_LIN"/>
</dbReference>
<dbReference type="OMA" id="ETDHHER"/>
<dbReference type="InterPro" id="IPR045210">
    <property type="entry name" value="RING-Ubox_PUB"/>
</dbReference>
<dbReference type="PANTHER" id="PTHR47446:SF2">
    <property type="entry name" value="RING-TYPE E3 UBIQUITIN TRANSFERASE"/>
    <property type="match status" value="1"/>
</dbReference>
<dbReference type="InterPro" id="IPR016024">
    <property type="entry name" value="ARM-type_fold"/>
</dbReference>
<accession>A0A1S3ZKD7</accession>
<evidence type="ECO:0000256" key="2">
    <source>
        <dbReference type="ARBA" id="ARBA00004906"/>
    </source>
</evidence>
<comment type="pathway">
    <text evidence="2">Protein modification; protein ubiquitination.</text>
</comment>
<dbReference type="Pfam" id="PF00400">
    <property type="entry name" value="WD40"/>
    <property type="match status" value="1"/>
</dbReference>
<protein>
    <recommendedName>
        <fullName evidence="3">RING-type E3 ubiquitin transferase</fullName>
        <ecNumber evidence="3">2.3.2.27</ecNumber>
    </recommendedName>
</protein>
<dbReference type="PANTHER" id="PTHR47446">
    <property type="entry name" value="RING-TYPE E3 UBIQUITIN TRANSFERASE"/>
    <property type="match status" value="1"/>
</dbReference>
<keyword evidence="5" id="KW-0853">WD repeat</keyword>
<dbReference type="InterPro" id="IPR055566">
    <property type="entry name" value="ARM_LIN"/>
</dbReference>
<dbReference type="SUPFAM" id="SSF57850">
    <property type="entry name" value="RING/U-box"/>
    <property type="match status" value="1"/>
</dbReference>
<evidence type="ECO:0000313" key="7">
    <source>
        <dbReference type="RefSeq" id="XP_016464995.2"/>
    </source>
</evidence>
<comment type="catalytic activity">
    <reaction evidence="1">
        <text>S-ubiquitinyl-[E2 ubiquitin-conjugating enzyme]-L-cysteine + [acceptor protein]-L-lysine = [E2 ubiquitin-conjugating enzyme]-L-cysteine + N(6)-ubiquitinyl-[acceptor protein]-L-lysine.</text>
        <dbReference type="EC" id="2.3.2.27"/>
    </reaction>
</comment>
<dbReference type="PROSITE" id="PS51698">
    <property type="entry name" value="U_BOX"/>
    <property type="match status" value="1"/>
</dbReference>
<dbReference type="SUPFAM" id="SSF50978">
    <property type="entry name" value="WD40 repeat-like"/>
    <property type="match status" value="1"/>
</dbReference>
<keyword evidence="6" id="KW-1185">Reference proteome</keyword>
<keyword evidence="4" id="KW-0808">Transferase</keyword>
<dbReference type="CDD" id="cd16664">
    <property type="entry name" value="RING-Ubox_PUB"/>
    <property type="match status" value="1"/>
</dbReference>
<dbReference type="OrthoDB" id="6252103at2759"/>
<reference evidence="6" key="1">
    <citation type="journal article" date="2014" name="Nat. Commun.">
        <title>The tobacco genome sequence and its comparison with those of tomato and potato.</title>
        <authorList>
            <person name="Sierro N."/>
            <person name="Battey J.N."/>
            <person name="Ouadi S."/>
            <person name="Bakaher N."/>
            <person name="Bovet L."/>
            <person name="Willig A."/>
            <person name="Goepfert S."/>
            <person name="Peitsch M.C."/>
            <person name="Ivanov N.V."/>
        </authorList>
    </citation>
    <scope>NUCLEOTIDE SEQUENCE [LARGE SCALE GENOMIC DNA]</scope>
</reference>